<dbReference type="EMBL" id="AJIL01000326">
    <property type="protein sequence ID" value="KNE89566.1"/>
    <property type="molecule type" value="Genomic_DNA"/>
</dbReference>
<dbReference type="PANTHER" id="PTHR33069">
    <property type="entry name" value="CHROMOSOME 7, WHOLE GENOME SHOTGUN SEQUENCE-RELATED"/>
    <property type="match status" value="1"/>
</dbReference>
<dbReference type="PANTHER" id="PTHR33069:SF3">
    <property type="entry name" value="DYNEIN HEAVY CHAIN TAIL DOMAIN-CONTAINING PROTEIN"/>
    <property type="match status" value="1"/>
</dbReference>
<comment type="caution">
    <text evidence="2">The sequence shown here is derived from an EMBL/GenBank/DDBJ whole genome shotgun (WGS) entry which is preliminary data.</text>
</comment>
<evidence type="ECO:0000313" key="2">
    <source>
        <dbReference type="EMBL" id="KNE89566.1"/>
    </source>
</evidence>
<evidence type="ECO:0000313" key="3">
    <source>
        <dbReference type="Proteomes" id="UP000054564"/>
    </source>
</evidence>
<feature type="compositionally biased region" description="Polar residues" evidence="1">
    <location>
        <begin position="41"/>
        <end position="51"/>
    </location>
</feature>
<feature type="region of interest" description="Disordered" evidence="1">
    <location>
        <begin position="1"/>
        <end position="26"/>
    </location>
</feature>
<protein>
    <submittedName>
        <fullName evidence="2">Uncharacterized protein</fullName>
    </submittedName>
</protein>
<dbReference type="STRING" id="1165861.A0A0L0URP7"/>
<gene>
    <name evidence="2" type="ORF">PSTG_16979</name>
</gene>
<organism evidence="2 3">
    <name type="scientific">Puccinia striiformis f. sp. tritici PST-78</name>
    <dbReference type="NCBI Taxonomy" id="1165861"/>
    <lineage>
        <taxon>Eukaryota</taxon>
        <taxon>Fungi</taxon>
        <taxon>Dikarya</taxon>
        <taxon>Basidiomycota</taxon>
        <taxon>Pucciniomycotina</taxon>
        <taxon>Pucciniomycetes</taxon>
        <taxon>Pucciniales</taxon>
        <taxon>Pucciniaceae</taxon>
        <taxon>Puccinia</taxon>
    </lineage>
</organism>
<accession>A0A0L0URP7</accession>
<dbReference type="Proteomes" id="UP000054564">
    <property type="component" value="Unassembled WGS sequence"/>
</dbReference>
<keyword evidence="3" id="KW-1185">Reference proteome</keyword>
<name>A0A0L0URP7_9BASI</name>
<dbReference type="OrthoDB" id="2506958at2759"/>
<evidence type="ECO:0000256" key="1">
    <source>
        <dbReference type="SAM" id="MobiDB-lite"/>
    </source>
</evidence>
<sequence>MADSTESSEGELMANGEREGQEDPVIEGFKNLFEKCRAEQMYQSAQQNRSTGPGLGGRLVPSEDPLVEQTDPDNDLLVGLSSTLSQLKQQIDAIVELFEPANLLKDQQSKYKLILGIQSDLNRTMDQIFSATRILGSAQAKIPSRINDQHLQALKRYRFNRLHFRLTYSGPAVLFNVTQLCQECGNIIRVLQITTKEDHHWARIAKYRKRILGDRWRVLPTIESSIICASGTEFDIIQDQWRDCVRSMDGELQILMCMLDPREATYYQPLTESETHLGKLLVPVLKLSRVFFKKFSKQTMGGRQFPLFTTMSSDQLDTLGGLADNIEGGLGGMIEDDLRDLSNKAEEGGDSEYINSLMKQAQKLEKYFGAGLLLILIHFLPVIPDSDGSDTQSYYKDWLFVWHSQLTLAINNFIQACRGFEIRTFE</sequence>
<proteinExistence type="predicted"/>
<reference evidence="3" key="1">
    <citation type="submission" date="2014-03" db="EMBL/GenBank/DDBJ databases">
        <title>The Genome Sequence of Puccinia striiformis f. sp. tritici PST-78.</title>
        <authorList>
            <consortium name="The Broad Institute Genome Sequencing Platform"/>
            <person name="Cuomo C."/>
            <person name="Hulbert S."/>
            <person name="Chen X."/>
            <person name="Walker B."/>
            <person name="Young S.K."/>
            <person name="Zeng Q."/>
            <person name="Gargeya S."/>
            <person name="Fitzgerald M."/>
            <person name="Haas B."/>
            <person name="Abouelleil A."/>
            <person name="Alvarado L."/>
            <person name="Arachchi H.M."/>
            <person name="Berlin A.M."/>
            <person name="Chapman S.B."/>
            <person name="Goldberg J."/>
            <person name="Griggs A."/>
            <person name="Gujja S."/>
            <person name="Hansen M."/>
            <person name="Howarth C."/>
            <person name="Imamovic A."/>
            <person name="Larimer J."/>
            <person name="McCowan C."/>
            <person name="Montmayeur A."/>
            <person name="Murphy C."/>
            <person name="Neiman D."/>
            <person name="Pearson M."/>
            <person name="Priest M."/>
            <person name="Roberts A."/>
            <person name="Saif S."/>
            <person name="Shea T."/>
            <person name="Sisk P."/>
            <person name="Sykes S."/>
            <person name="Wortman J."/>
            <person name="Nusbaum C."/>
            <person name="Birren B."/>
        </authorList>
    </citation>
    <scope>NUCLEOTIDE SEQUENCE [LARGE SCALE GENOMIC DNA]</scope>
    <source>
        <strain evidence="3">race PST-78</strain>
    </source>
</reference>
<feature type="region of interest" description="Disordered" evidence="1">
    <location>
        <begin position="41"/>
        <end position="73"/>
    </location>
</feature>
<dbReference type="AlphaFoldDB" id="A0A0L0URP7"/>